<proteinExistence type="predicted"/>
<dbReference type="EMBL" id="GBRH01231332">
    <property type="protein sequence ID" value="JAD66563.1"/>
    <property type="molecule type" value="Transcribed_RNA"/>
</dbReference>
<protein>
    <submittedName>
        <fullName evidence="1">Uncharacterized protein</fullName>
    </submittedName>
</protein>
<accession>A0A0A9BWH8</accession>
<organism evidence="1">
    <name type="scientific">Arundo donax</name>
    <name type="common">Giant reed</name>
    <name type="synonym">Donax arundinaceus</name>
    <dbReference type="NCBI Taxonomy" id="35708"/>
    <lineage>
        <taxon>Eukaryota</taxon>
        <taxon>Viridiplantae</taxon>
        <taxon>Streptophyta</taxon>
        <taxon>Embryophyta</taxon>
        <taxon>Tracheophyta</taxon>
        <taxon>Spermatophyta</taxon>
        <taxon>Magnoliopsida</taxon>
        <taxon>Liliopsida</taxon>
        <taxon>Poales</taxon>
        <taxon>Poaceae</taxon>
        <taxon>PACMAD clade</taxon>
        <taxon>Arundinoideae</taxon>
        <taxon>Arundineae</taxon>
        <taxon>Arundo</taxon>
    </lineage>
</organism>
<name>A0A0A9BWH8_ARUDO</name>
<reference evidence="1" key="1">
    <citation type="submission" date="2014-09" db="EMBL/GenBank/DDBJ databases">
        <authorList>
            <person name="Magalhaes I.L.F."/>
            <person name="Oliveira U."/>
            <person name="Santos F.R."/>
            <person name="Vidigal T.H.D.A."/>
            <person name="Brescovit A.D."/>
            <person name="Santos A.J."/>
        </authorList>
    </citation>
    <scope>NUCLEOTIDE SEQUENCE</scope>
    <source>
        <tissue evidence="1">Shoot tissue taken approximately 20 cm above the soil surface</tissue>
    </source>
</reference>
<evidence type="ECO:0000313" key="1">
    <source>
        <dbReference type="EMBL" id="JAD66563.1"/>
    </source>
</evidence>
<dbReference type="AlphaFoldDB" id="A0A0A9BWH8"/>
<reference evidence="1" key="2">
    <citation type="journal article" date="2015" name="Data Brief">
        <title>Shoot transcriptome of the giant reed, Arundo donax.</title>
        <authorList>
            <person name="Barrero R.A."/>
            <person name="Guerrero F.D."/>
            <person name="Moolhuijzen P."/>
            <person name="Goolsby J.A."/>
            <person name="Tidwell J."/>
            <person name="Bellgard S.E."/>
            <person name="Bellgard M.I."/>
        </authorList>
    </citation>
    <scope>NUCLEOTIDE SEQUENCE</scope>
    <source>
        <tissue evidence="1">Shoot tissue taken approximately 20 cm above the soil surface</tissue>
    </source>
</reference>
<sequence length="194" mass="20437">MAVVPSSAAWAFADMEVLMDGGIGKQQDGSTAHLAPLRPRAAAVSHGEAWGRWVAMHFGGHPSQPRRSGANLVPSFRSFTPWRRPAGGGCIVATLESNRGPRNELKGQVHASKLHGASSSGSSFRSGHVAPRGVPCPIHCSSAQDERNDGEDGVVLGAERVVQNCALDLILVQAEVSAGCTDRRYCATMSLKLS</sequence>